<dbReference type="HOGENOM" id="CLU_062834_2_2_1"/>
<sequence length="225" mass="26424">DMRNNFLEIKAGLRDIKIEMTTVNGKLDKLSHRMETAENRIGECEDRLYHMENLTAEIHILREKCDDLENRSCRSNLRIVGVTEGLEGRNPENFVVDHMTTVLGEEISPKQLEIERAHGTLRPRVMIVKRLRFQDKVAILRKARELGSLTFQNRKIFFFPDLSLDLQMKRREFTEARKLCYSLNLPFSLLYPAKLRVSLENGVKFFTDPRDAESFLRQVQENRRS</sequence>
<keyword evidence="1" id="KW-0175">Coiled coil</keyword>
<dbReference type="STRING" id="7897.ENSLACP00000001084"/>
<dbReference type="AlphaFoldDB" id="H2ZUL3"/>
<dbReference type="Gene3D" id="1.20.5.1070">
    <property type="entry name" value="Head and neck region of the ectodomain of NDV fusion glycoprotein"/>
    <property type="match status" value="1"/>
</dbReference>
<protein>
    <recommendedName>
        <fullName evidence="4">L1 transposable element RRM domain-containing protein</fullName>
    </recommendedName>
</protein>
<dbReference type="Ensembl" id="ENSLACT00000001094.1">
    <property type="protein sequence ID" value="ENSLACP00000001084.1"/>
    <property type="gene ID" value="ENSLACG00000000970.1"/>
</dbReference>
<dbReference type="Proteomes" id="UP000008672">
    <property type="component" value="Unassembled WGS sequence"/>
</dbReference>
<proteinExistence type="predicted"/>
<dbReference type="InterPro" id="IPR004244">
    <property type="entry name" value="Transposase_22"/>
</dbReference>
<dbReference type="Gene3D" id="3.30.250.20">
    <property type="entry name" value="L1 transposable element, C-terminal domain"/>
    <property type="match status" value="1"/>
</dbReference>
<evidence type="ECO:0000313" key="3">
    <source>
        <dbReference type="Proteomes" id="UP000008672"/>
    </source>
</evidence>
<dbReference type="GeneTree" id="ENSGT01090000260968"/>
<reference evidence="2" key="3">
    <citation type="submission" date="2025-09" db="UniProtKB">
        <authorList>
            <consortium name="Ensembl"/>
        </authorList>
    </citation>
    <scope>IDENTIFICATION</scope>
</reference>
<dbReference type="InParanoid" id="H2ZUL3"/>
<accession>H2ZUL3</accession>
<evidence type="ECO:0008006" key="4">
    <source>
        <dbReference type="Google" id="ProtNLM"/>
    </source>
</evidence>
<dbReference type="InterPro" id="IPR042566">
    <property type="entry name" value="L1_C"/>
</dbReference>
<evidence type="ECO:0000313" key="2">
    <source>
        <dbReference type="Ensembl" id="ENSLACP00000001084.1"/>
    </source>
</evidence>
<dbReference type="PANTHER" id="PTHR11505">
    <property type="entry name" value="L1 TRANSPOSABLE ELEMENT-RELATED"/>
    <property type="match status" value="1"/>
</dbReference>
<feature type="coiled-coil region" evidence="1">
    <location>
        <begin position="20"/>
        <end position="71"/>
    </location>
</feature>
<evidence type="ECO:0000256" key="1">
    <source>
        <dbReference type="SAM" id="Coils"/>
    </source>
</evidence>
<dbReference type="EMBL" id="AFYH01272168">
    <property type="status" value="NOT_ANNOTATED_CDS"/>
    <property type="molecule type" value="Genomic_DNA"/>
</dbReference>
<keyword evidence="3" id="KW-1185">Reference proteome</keyword>
<reference evidence="2" key="2">
    <citation type="submission" date="2025-08" db="UniProtKB">
        <authorList>
            <consortium name="Ensembl"/>
        </authorList>
    </citation>
    <scope>IDENTIFICATION</scope>
</reference>
<reference evidence="3" key="1">
    <citation type="submission" date="2011-08" db="EMBL/GenBank/DDBJ databases">
        <title>The draft genome of Latimeria chalumnae.</title>
        <authorList>
            <person name="Di Palma F."/>
            <person name="Alfoldi J."/>
            <person name="Johnson J."/>
            <person name="Berlin A."/>
            <person name="Gnerre S."/>
            <person name="Jaffe D."/>
            <person name="MacCallum I."/>
            <person name="Young S."/>
            <person name="Walker B.J."/>
            <person name="Lander E."/>
            <person name="Lindblad-Toh K."/>
        </authorList>
    </citation>
    <scope>NUCLEOTIDE SEQUENCE [LARGE SCALE GENOMIC DNA]</scope>
    <source>
        <strain evidence="3">Wild caught</strain>
    </source>
</reference>
<name>H2ZUL3_LATCH</name>
<organism evidence="2 3">
    <name type="scientific">Latimeria chalumnae</name>
    <name type="common">Coelacanth</name>
    <dbReference type="NCBI Taxonomy" id="7897"/>
    <lineage>
        <taxon>Eukaryota</taxon>
        <taxon>Metazoa</taxon>
        <taxon>Chordata</taxon>
        <taxon>Craniata</taxon>
        <taxon>Vertebrata</taxon>
        <taxon>Euteleostomi</taxon>
        <taxon>Coelacanthiformes</taxon>
        <taxon>Coelacanthidae</taxon>
        <taxon>Latimeria</taxon>
    </lineage>
</organism>